<evidence type="ECO:0000313" key="8">
    <source>
        <dbReference type="EMBL" id="TPR03895.1"/>
    </source>
</evidence>
<dbReference type="GO" id="GO:0043565">
    <property type="term" value="F:sequence-specific DNA binding"/>
    <property type="evidence" value="ECO:0007669"/>
    <property type="project" value="TreeGrafter"/>
</dbReference>
<organism evidence="8 9">
    <name type="scientific">Aspergillus niger</name>
    <dbReference type="NCBI Taxonomy" id="5061"/>
    <lineage>
        <taxon>Eukaryota</taxon>
        <taxon>Fungi</taxon>
        <taxon>Dikarya</taxon>
        <taxon>Ascomycota</taxon>
        <taxon>Pezizomycotina</taxon>
        <taxon>Eurotiomycetes</taxon>
        <taxon>Eurotiomycetidae</taxon>
        <taxon>Eurotiales</taxon>
        <taxon>Aspergillaceae</taxon>
        <taxon>Aspergillus</taxon>
        <taxon>Aspergillus subgen. Circumdati</taxon>
    </lineage>
</organism>
<protein>
    <submittedName>
        <fullName evidence="8">Rab-GTPase-TBC domain family protein</fullName>
    </submittedName>
</protein>
<dbReference type="InterPro" id="IPR051711">
    <property type="entry name" value="Stress_Response_Reg"/>
</dbReference>
<dbReference type="VEuPathDB" id="FungiDB:ASPNIDRAFT2_1138335"/>
<evidence type="ECO:0000313" key="9">
    <source>
        <dbReference type="Proteomes" id="UP000197666"/>
    </source>
</evidence>
<dbReference type="Proteomes" id="UP000197666">
    <property type="component" value="Unassembled WGS sequence"/>
</dbReference>
<dbReference type="VEuPathDB" id="FungiDB:An04g06010"/>
<dbReference type="VEuPathDB" id="FungiDB:M747DRAFT_270072"/>
<evidence type="ECO:0000256" key="6">
    <source>
        <dbReference type="SAM" id="MobiDB-lite"/>
    </source>
</evidence>
<dbReference type="CDD" id="cd12148">
    <property type="entry name" value="fungal_TF_MHR"/>
    <property type="match status" value="1"/>
</dbReference>
<comment type="subcellular location">
    <subcellularLocation>
        <location evidence="1">Nucleus</location>
    </subcellularLocation>
</comment>
<keyword evidence="4" id="KW-0804">Transcription</keyword>
<evidence type="ECO:0000256" key="4">
    <source>
        <dbReference type="ARBA" id="ARBA00023163"/>
    </source>
</evidence>
<evidence type="ECO:0000256" key="3">
    <source>
        <dbReference type="ARBA" id="ARBA00023125"/>
    </source>
</evidence>
<evidence type="ECO:0000256" key="2">
    <source>
        <dbReference type="ARBA" id="ARBA00023015"/>
    </source>
</evidence>
<dbReference type="SMART" id="SM00906">
    <property type="entry name" value="Fungal_trans"/>
    <property type="match status" value="1"/>
</dbReference>
<keyword evidence="5" id="KW-0539">Nucleus</keyword>
<name>A0A505I795_ASPNG</name>
<dbReference type="GO" id="GO:0005634">
    <property type="term" value="C:nucleus"/>
    <property type="evidence" value="ECO:0007669"/>
    <property type="project" value="UniProtKB-SubCell"/>
</dbReference>
<dbReference type="PANTHER" id="PTHR47540">
    <property type="entry name" value="THIAMINE REPRESSIBLE GENES REGULATORY PROTEIN THI5"/>
    <property type="match status" value="1"/>
</dbReference>
<keyword evidence="3" id="KW-0238">DNA-binding</keyword>
<accession>A0A505I795</accession>
<feature type="domain" description="Xylanolytic transcriptional activator regulatory" evidence="7">
    <location>
        <begin position="256"/>
        <end position="328"/>
    </location>
</feature>
<evidence type="ECO:0000256" key="5">
    <source>
        <dbReference type="ARBA" id="ARBA00023242"/>
    </source>
</evidence>
<evidence type="ECO:0000259" key="7">
    <source>
        <dbReference type="SMART" id="SM00906"/>
    </source>
</evidence>
<dbReference type="VEuPathDB" id="FungiDB:ATCC64974_81120"/>
<dbReference type="Pfam" id="PF04082">
    <property type="entry name" value="Fungal_trans"/>
    <property type="match status" value="1"/>
</dbReference>
<evidence type="ECO:0000256" key="1">
    <source>
        <dbReference type="ARBA" id="ARBA00004123"/>
    </source>
</evidence>
<dbReference type="VEuPathDB" id="FungiDB:ATCC64974_81110"/>
<comment type="caution">
    <text evidence="8">The sequence shown here is derived from an EMBL/GenBank/DDBJ whole genome shotgun (WGS) entry which is preliminary data.</text>
</comment>
<keyword evidence="2" id="KW-0805">Transcription regulation</keyword>
<dbReference type="GO" id="GO:0008270">
    <property type="term" value="F:zinc ion binding"/>
    <property type="evidence" value="ECO:0007669"/>
    <property type="project" value="InterPro"/>
</dbReference>
<gene>
    <name evidence="8" type="ORF">CAN33_002420</name>
</gene>
<dbReference type="GO" id="GO:0006351">
    <property type="term" value="P:DNA-templated transcription"/>
    <property type="evidence" value="ECO:0007669"/>
    <property type="project" value="InterPro"/>
</dbReference>
<dbReference type="EMBL" id="NKJJ02000006">
    <property type="protein sequence ID" value="TPR03895.1"/>
    <property type="molecule type" value="Genomic_DNA"/>
</dbReference>
<dbReference type="PANTHER" id="PTHR47540:SF6">
    <property type="entry name" value="ZN(II)2CYS6 TRANSCRIPTION FACTOR (EUROFUNG)"/>
    <property type="match status" value="1"/>
</dbReference>
<feature type="region of interest" description="Disordered" evidence="6">
    <location>
        <begin position="557"/>
        <end position="576"/>
    </location>
</feature>
<dbReference type="InterPro" id="IPR007219">
    <property type="entry name" value="XnlR_reg_dom"/>
</dbReference>
<dbReference type="AlphaFoldDB" id="A0A505I795"/>
<sequence>MQAEPRKLKRTANACLRDLQTQAKEQHETTKKRTHDVAFEEVENVLNSESRSPGANWPSPFGLPSMTMRNTHDNRLSRWVWLAPTSTWSFTARLTLMMTQRLHPDVAYDIPYFLDGDIYPLQWKSSSDATPDISGLPSMDYALYLFNTVKFHLGQTFRLLDEGAFTTHMQEFYYGDAAKKAAESRLWFVQFLLVLSFGKAFLDQSRKRDPPGAGYFVRAMSLMPDYSSIWRDTLLAIEVMALAALYLYSIDRRESGHLFASQAIRIAQLEGLHTELPEEELGAAAVDRCRNLWWTLYIMDRHFSSSLGIPMIVHDSDVTALIDSPTQSCQRNAMLSLRVRLSRLLSTILGTVYRTERRPIESFIEKTKTILNTMADLAKELEDFINTKFAGPVNSMSKGMRHILLLYHECVIVATRPLLLAILRERLDKLGLPLECCRRIVPLMETLMSTGINSATKSLQLLKALVDEGLLESFLPFDLEFTYGAAIHLTMAGALVPELVGQRSSNQQAHLILDEIISKGNRVAEIRKADLTRLESLFEGLKERYTHAANHISTDLVPESSGDAHGQNHRSSDDAQLPCITGDINVAEDELPELGLTSYDIAAIVDQIDYTASPSFWLAQEREEFAHKPASTSATNGAFTTIPSQTTLIPGLVGKSPTIARICTDHPTLEALRTRILVDEWCINREESVEPNRLDPLLSLSVAMNIGYGAPRQLLHRDDNVHHVRHEYQMKAGSALIFLASAYHGGGHNSLPGTVRNMYGLFFCRGHLRTEENQFLAIPRSVVTKMSPKMLALLGYKKPTTALGIVDNISPDEDIEGVWERVVQ</sequence>
<dbReference type="SUPFAM" id="SSF51197">
    <property type="entry name" value="Clavaminate synthase-like"/>
    <property type="match status" value="1"/>
</dbReference>
<dbReference type="VEuPathDB" id="FungiDB:M747DRAFT_362685"/>
<dbReference type="Gene3D" id="2.60.120.620">
    <property type="entry name" value="q2cbj1_9rhob like domain"/>
    <property type="match status" value="2"/>
</dbReference>
<dbReference type="VEuPathDB" id="FungiDB:ASPNIDRAFT2_1126562"/>
<dbReference type="GO" id="GO:0045944">
    <property type="term" value="P:positive regulation of transcription by RNA polymerase II"/>
    <property type="evidence" value="ECO:0007669"/>
    <property type="project" value="TreeGrafter"/>
</dbReference>
<dbReference type="VEuPathDB" id="FungiDB:An04g06000"/>
<reference evidence="9" key="1">
    <citation type="submission" date="2018-10" db="EMBL/GenBank/DDBJ databases">
        <title>FDA dAtabase for Regulatory Grade micrObial Sequences (FDA-ARGOS): Supporting development and validation of Infectious Disease Dx tests.</title>
        <authorList>
            <person name="Kerrigan L."/>
            <person name="Tallon L."/>
            <person name="Sadzewicz L."/>
            <person name="Sengamalay N."/>
            <person name="Ott S."/>
            <person name="Godinez A."/>
            <person name="Nagaraj S."/>
            <person name="Vavikolanu K."/>
            <person name="Nadendla S."/>
            <person name="George J."/>
            <person name="Sichtig H."/>
        </authorList>
    </citation>
    <scope>NUCLEOTIDE SEQUENCE [LARGE SCALE GENOMIC DNA]</scope>
    <source>
        <strain evidence="9">FDAARGOS_311</strain>
    </source>
</reference>
<proteinExistence type="predicted"/>